<evidence type="ECO:0000256" key="14">
    <source>
        <dbReference type="ARBA" id="ARBA00048679"/>
    </source>
</evidence>
<dbReference type="PANTHER" id="PTHR45631">
    <property type="entry name" value="OS07G0107800 PROTEIN-RELATED"/>
    <property type="match status" value="1"/>
</dbReference>
<keyword evidence="8" id="KW-0677">Repeat</keyword>
<dbReference type="InterPro" id="IPR011009">
    <property type="entry name" value="Kinase-like_dom_sf"/>
</dbReference>
<name>A0A0E0QQ99_ORYRU</name>
<evidence type="ECO:0000256" key="11">
    <source>
        <dbReference type="ARBA" id="ARBA00023136"/>
    </source>
</evidence>
<evidence type="ECO:0000256" key="16">
    <source>
        <dbReference type="SAM" id="SignalP"/>
    </source>
</evidence>
<keyword evidence="3" id="KW-0723">Serine/threonine-protein kinase</keyword>
<dbReference type="Gene3D" id="3.30.200.20">
    <property type="entry name" value="Phosphorylase Kinase, domain 1"/>
    <property type="match status" value="2"/>
</dbReference>
<dbReference type="SMART" id="SM00220">
    <property type="entry name" value="S_TKc"/>
    <property type="match status" value="2"/>
</dbReference>
<accession>A0A0E0QQ99</accession>
<organism evidence="18 19">
    <name type="scientific">Oryza rufipogon</name>
    <name type="common">Brownbeard rice</name>
    <name type="synonym">Asian wild rice</name>
    <dbReference type="NCBI Taxonomy" id="4529"/>
    <lineage>
        <taxon>Eukaryota</taxon>
        <taxon>Viridiplantae</taxon>
        <taxon>Streptophyta</taxon>
        <taxon>Embryophyta</taxon>
        <taxon>Tracheophyta</taxon>
        <taxon>Spermatophyta</taxon>
        <taxon>Magnoliopsida</taxon>
        <taxon>Liliopsida</taxon>
        <taxon>Poales</taxon>
        <taxon>Poaceae</taxon>
        <taxon>BOP clade</taxon>
        <taxon>Oryzoideae</taxon>
        <taxon>Oryzeae</taxon>
        <taxon>Oryzinae</taxon>
        <taxon>Oryza</taxon>
    </lineage>
</organism>
<comment type="catalytic activity">
    <reaction evidence="13">
        <text>L-threonyl-[protein] + ATP = O-phospho-L-threonyl-[protein] + ADP + H(+)</text>
        <dbReference type="Rhea" id="RHEA:46608"/>
        <dbReference type="Rhea" id="RHEA-COMP:11060"/>
        <dbReference type="Rhea" id="RHEA-COMP:11605"/>
        <dbReference type="ChEBI" id="CHEBI:15378"/>
        <dbReference type="ChEBI" id="CHEBI:30013"/>
        <dbReference type="ChEBI" id="CHEBI:30616"/>
        <dbReference type="ChEBI" id="CHEBI:61977"/>
        <dbReference type="ChEBI" id="CHEBI:456216"/>
        <dbReference type="EC" id="2.7.11.1"/>
    </reaction>
</comment>
<dbReference type="Proteomes" id="UP000008022">
    <property type="component" value="Unassembled WGS sequence"/>
</dbReference>
<dbReference type="InterPro" id="IPR001611">
    <property type="entry name" value="Leu-rich_rpt"/>
</dbReference>
<dbReference type="PROSITE" id="PS50011">
    <property type="entry name" value="PROTEIN_KINASE_DOM"/>
    <property type="match status" value="2"/>
</dbReference>
<dbReference type="PROSITE" id="PS00108">
    <property type="entry name" value="PROTEIN_KINASE_ST"/>
    <property type="match status" value="2"/>
</dbReference>
<dbReference type="Pfam" id="PF12819">
    <property type="entry name" value="Malectin_like"/>
    <property type="match status" value="2"/>
</dbReference>
<dbReference type="InterPro" id="IPR000719">
    <property type="entry name" value="Prot_kinase_dom"/>
</dbReference>
<keyword evidence="4" id="KW-0597">Phosphoprotein</keyword>
<dbReference type="InterPro" id="IPR032675">
    <property type="entry name" value="LRR_dom_sf"/>
</dbReference>
<dbReference type="STRING" id="4529.A0A0E0QQ99"/>
<sequence>MWCGLPSSSLFILVAVLLPLLMHSQTASVDEGFVSIDCGLSSGSSYLDEKTGLNYTSDDGYICTGENHNISAEYNGQELFKTGLNLRSFPTGGRNCYTLSPATTGQKYLVRATFMHGNYDGKGNDQVSWPPVFDVYIGLYFWDRISVSNSAKTYISEVIMVAMVNWISVCLMDISRGTPFISSLEMRLMKSSLYPAATTNRSIALQERHSMGTNSLVRYPDDIYDRLWWPQQASSGLLNISTNKTIKHYPNDIFEVPTRVLQTAVTSTNTSIPINFSWTAPTNWPMTAAVPAYFFNRHYSDFQNQWVREFNTYCNGKLWWANTGPARPAYLIASYKYSTSQFTFDTGFYNVGLVSTNASVLPPVLSAFEIYYLVQHDGTMTSPEDVDAMMTIKTEYEVKKNWMGDPCLPENHRWTGLKCQSDGVTSGIISLDLSHSDLQGAISDKFSLLKSLQYLYDTTDGDPCNGKSPKKKNTVVLFVAIVVPILMVALLVLTLLVRCFWRKKDTTSKEDYDDHIHISDGREFTYKELLEMTNNFSVCIGEGGFGPVFHGQLNEGTQVAVKMHSPTSTVGKGMTEFLAEVGSLTTVHHRYLVFLIGYCSNKNHLALIYEYMPNGSLYDHIRGKNAIVQTLRWRDRARIALEAAQGLDYLHTGCVLPIIHRDLKSHNILLGHDMVAKISDFGLSRSILNAAQSHISVTAAGTLGYIDPEYCLSGRLTISSDVFSFGVVLLEIVTGEPPIIPTTVHIVQRVKEKVAAGNIEAIVDPRFGGEYDPNSVWKVVGIALLCTKEASRERPTMSTVVAELKVALALEKARASGSISGISQGGANFELSINSLLGTHFHISTVEDFISIDCGLPSGSSYVDEKTNITYISDDQYIDTGENHKISSEHQGAEQFRSGLNLRSFPTGGRNCYTLYPTIKGQKYLIRGMFMHGNYDNKSQNLISSPLLFDICIGLNFWNQVNISSATMTYTSEAIVLATVNSISVCLLDNGKGTPFISSLEMRPMKSSNYPAATPNHPLLLQDRRSMGANSTIRYPDDPYDRLWWPSQNISEWIKISTTSMVRRYPDDVYEVPAAVLKTAATTSSNSTALNFLWLAPASWAAAPGYLLGLHFTDFQQEQLREFHIYYNGESFVPDGKSYSPPYLLANYWNDSSPTVSDNGLSYKISIVATNASVLPPMLNAIEVYYQVQQDEKMTSSEDVDAMMTIKIEYQVKKNWMGDPCLPEKYTWNGLKCRGQGDTSRIISLDLSGSDLQGAISEKFSMLRSLQYLNLSRNGLTGSVPESLTNLPNILVLDLSGNHLNGIVKSRGQEHCGDHAHIPDNREFTYDELAKITNNFSTFIGEGGFGPVFHGQLKDGTQLAIKMCSPTSTPGKGMPEFLAEVESLTTVHHRYLVLLVGYCTDKDHLALVYEYMPNGSLYDHLRGKNAIIQKLSWQHRGRIALEAAQGLDYLHTGCVLPIVHRDVKSHNILLGCDLNAKISDFGLSKSYLHVAQSHITATAAGTPGYIDPEYCRSGRLTVSSDVYSFGVVLLEIVTGEPPVIPTTGHIVQRIKEKVNMGNIEAIADPRLHDEFDVSSIWKVVDTALMCTKEASSERPTMSMVVAQLKDALALEQARLRYSISDISQGGANAELSYSMPMPR</sequence>
<evidence type="ECO:0000313" key="18">
    <source>
        <dbReference type="EnsemblPlants" id="ORUFI09G07670.1"/>
    </source>
</evidence>
<evidence type="ECO:0000256" key="4">
    <source>
        <dbReference type="ARBA" id="ARBA00022553"/>
    </source>
</evidence>
<dbReference type="EC" id="2.7.11.1" evidence="2"/>
<evidence type="ECO:0000313" key="19">
    <source>
        <dbReference type="Proteomes" id="UP000008022"/>
    </source>
</evidence>
<dbReference type="InterPro" id="IPR024788">
    <property type="entry name" value="Malectin-like_Carb-bd_dom"/>
</dbReference>
<dbReference type="eggNOG" id="KOG1187">
    <property type="taxonomic scope" value="Eukaryota"/>
</dbReference>
<dbReference type="GO" id="GO:0005524">
    <property type="term" value="F:ATP binding"/>
    <property type="evidence" value="ECO:0007669"/>
    <property type="project" value="InterPro"/>
</dbReference>
<dbReference type="HOGENOM" id="CLU_003274_0_0_1"/>
<dbReference type="PANTHER" id="PTHR45631:SF112">
    <property type="entry name" value="OS09G0355400 PROTEIN"/>
    <property type="match status" value="1"/>
</dbReference>
<evidence type="ECO:0000256" key="5">
    <source>
        <dbReference type="ARBA" id="ARBA00022614"/>
    </source>
</evidence>
<comment type="catalytic activity">
    <reaction evidence="14">
        <text>L-seryl-[protein] + ATP = O-phospho-L-seryl-[protein] + ADP + H(+)</text>
        <dbReference type="Rhea" id="RHEA:17989"/>
        <dbReference type="Rhea" id="RHEA-COMP:9863"/>
        <dbReference type="Rhea" id="RHEA-COMP:11604"/>
        <dbReference type="ChEBI" id="CHEBI:15378"/>
        <dbReference type="ChEBI" id="CHEBI:29999"/>
        <dbReference type="ChEBI" id="CHEBI:30616"/>
        <dbReference type="ChEBI" id="CHEBI:83421"/>
        <dbReference type="ChEBI" id="CHEBI:456216"/>
        <dbReference type="EC" id="2.7.11.1"/>
    </reaction>
</comment>
<evidence type="ECO:0000256" key="9">
    <source>
        <dbReference type="ARBA" id="ARBA00022777"/>
    </source>
</evidence>
<dbReference type="InterPro" id="IPR001245">
    <property type="entry name" value="Ser-Thr/Tyr_kinase_cat_dom"/>
</dbReference>
<dbReference type="GO" id="GO:0016020">
    <property type="term" value="C:membrane"/>
    <property type="evidence" value="ECO:0007669"/>
    <property type="project" value="UniProtKB-SubCell"/>
</dbReference>
<evidence type="ECO:0000256" key="2">
    <source>
        <dbReference type="ARBA" id="ARBA00012513"/>
    </source>
</evidence>
<proteinExistence type="predicted"/>
<evidence type="ECO:0000259" key="17">
    <source>
        <dbReference type="PROSITE" id="PS50011"/>
    </source>
</evidence>
<keyword evidence="9" id="KW-0808">Transferase</keyword>
<dbReference type="Pfam" id="PF13855">
    <property type="entry name" value="LRR_8"/>
    <property type="match status" value="1"/>
</dbReference>
<evidence type="ECO:0000256" key="10">
    <source>
        <dbReference type="ARBA" id="ARBA00022989"/>
    </source>
</evidence>
<evidence type="ECO:0000256" key="13">
    <source>
        <dbReference type="ARBA" id="ARBA00047899"/>
    </source>
</evidence>
<evidence type="ECO:0000256" key="8">
    <source>
        <dbReference type="ARBA" id="ARBA00022737"/>
    </source>
</evidence>
<evidence type="ECO:0000256" key="15">
    <source>
        <dbReference type="SAM" id="Phobius"/>
    </source>
</evidence>
<keyword evidence="9" id="KW-0418">Kinase</keyword>
<feature type="transmembrane region" description="Helical" evidence="15">
    <location>
        <begin position="475"/>
        <end position="497"/>
    </location>
</feature>
<keyword evidence="10 15" id="KW-1133">Transmembrane helix</keyword>
<dbReference type="EnsemblPlants" id="ORUFI09G07670.1">
    <property type="protein sequence ID" value="ORUFI09G07670.1"/>
    <property type="gene ID" value="ORUFI09G07670"/>
</dbReference>
<keyword evidence="12" id="KW-0675">Receptor</keyword>
<keyword evidence="7 16" id="KW-0732">Signal</keyword>
<feature type="domain" description="Protein kinase" evidence="17">
    <location>
        <begin position="1334"/>
        <end position="1608"/>
    </location>
</feature>
<dbReference type="Gene3D" id="1.10.510.10">
    <property type="entry name" value="Transferase(Phosphotransferase) domain 1"/>
    <property type="match status" value="2"/>
</dbReference>
<feature type="signal peptide" evidence="16">
    <location>
        <begin position="1"/>
        <end position="26"/>
    </location>
</feature>
<comment type="subcellular location">
    <subcellularLocation>
        <location evidence="1">Membrane</location>
        <topology evidence="1">Single-pass membrane protein</topology>
    </subcellularLocation>
</comment>
<keyword evidence="5" id="KW-0433">Leucine-rich repeat</keyword>
<dbReference type="InterPro" id="IPR008271">
    <property type="entry name" value="Ser/Thr_kinase_AS"/>
</dbReference>
<feature type="chain" id="PRO_5002371831" description="non-specific serine/threonine protein kinase" evidence="16">
    <location>
        <begin position="27"/>
        <end position="1639"/>
    </location>
</feature>
<dbReference type="Pfam" id="PF07714">
    <property type="entry name" value="PK_Tyr_Ser-Thr"/>
    <property type="match status" value="2"/>
</dbReference>
<dbReference type="SUPFAM" id="SSF52058">
    <property type="entry name" value="L domain-like"/>
    <property type="match status" value="1"/>
</dbReference>
<dbReference type="Gramene" id="ORUFI09G07670.1">
    <property type="protein sequence ID" value="ORUFI09G07670.1"/>
    <property type="gene ID" value="ORUFI09G07670"/>
</dbReference>
<evidence type="ECO:0000256" key="1">
    <source>
        <dbReference type="ARBA" id="ARBA00004167"/>
    </source>
</evidence>
<protein>
    <recommendedName>
        <fullName evidence="2">non-specific serine/threonine protein kinase</fullName>
        <ecNumber evidence="2">2.7.11.1</ecNumber>
    </recommendedName>
</protein>
<dbReference type="CDD" id="cd14066">
    <property type="entry name" value="STKc_IRAK"/>
    <property type="match status" value="1"/>
</dbReference>
<dbReference type="FunFam" id="3.80.10.10:FF:000129">
    <property type="entry name" value="Leucine-rich repeat receptor-like kinase"/>
    <property type="match status" value="1"/>
</dbReference>
<reference evidence="19" key="1">
    <citation type="submission" date="2013-06" db="EMBL/GenBank/DDBJ databases">
        <authorList>
            <person name="Zhao Q."/>
        </authorList>
    </citation>
    <scope>NUCLEOTIDE SEQUENCE</scope>
    <source>
        <strain evidence="19">cv. W1943</strain>
    </source>
</reference>
<evidence type="ECO:0000256" key="12">
    <source>
        <dbReference type="ARBA" id="ARBA00023170"/>
    </source>
</evidence>
<evidence type="ECO:0000256" key="7">
    <source>
        <dbReference type="ARBA" id="ARBA00022729"/>
    </source>
</evidence>
<dbReference type="FunFam" id="1.10.510.10:FF:000146">
    <property type="entry name" value="LRR receptor-like serine/threonine-protein kinase IOS1"/>
    <property type="match status" value="2"/>
</dbReference>
<dbReference type="OMA" id="PDERYYC"/>
<dbReference type="SUPFAM" id="SSF56112">
    <property type="entry name" value="Protein kinase-like (PK-like)"/>
    <property type="match status" value="2"/>
</dbReference>
<dbReference type="Gene3D" id="3.80.10.10">
    <property type="entry name" value="Ribonuclease Inhibitor"/>
    <property type="match status" value="2"/>
</dbReference>
<keyword evidence="11 15" id="KW-0472">Membrane</keyword>
<keyword evidence="6 15" id="KW-0812">Transmembrane</keyword>
<dbReference type="GO" id="GO:0004674">
    <property type="term" value="F:protein serine/threonine kinase activity"/>
    <property type="evidence" value="ECO:0007669"/>
    <property type="project" value="UniProtKB-KW"/>
</dbReference>
<keyword evidence="19" id="KW-1185">Reference proteome</keyword>
<evidence type="ECO:0000256" key="6">
    <source>
        <dbReference type="ARBA" id="ARBA00022692"/>
    </source>
</evidence>
<reference evidence="18" key="2">
    <citation type="submission" date="2015-06" db="UniProtKB">
        <authorList>
            <consortium name="EnsemblPlants"/>
        </authorList>
    </citation>
    <scope>IDENTIFICATION</scope>
</reference>
<evidence type="ECO:0000256" key="3">
    <source>
        <dbReference type="ARBA" id="ARBA00022527"/>
    </source>
</evidence>
<feature type="domain" description="Protein kinase" evidence="17">
    <location>
        <begin position="534"/>
        <end position="808"/>
    </location>
</feature>